<evidence type="ECO:0000259" key="2">
    <source>
        <dbReference type="Pfam" id="PF05662"/>
    </source>
</evidence>
<name>A0A9P2W1M8_BARTA</name>
<evidence type="ECO:0000313" key="3">
    <source>
        <dbReference type="EMBL" id="EJF92131.1"/>
    </source>
</evidence>
<dbReference type="InterPro" id="IPR008640">
    <property type="entry name" value="Adhesin_Head_dom"/>
</dbReference>
<reference evidence="3 4" key="1">
    <citation type="submission" date="2012-03" db="EMBL/GenBank/DDBJ databases">
        <title>The Genome Sequence of Bartonella taylorii 8TBB.</title>
        <authorList>
            <consortium name="The Broad Institute Genome Sequencing Platform"/>
            <consortium name="The Broad Institute Genome Sequencing Center for Infectious Disease"/>
            <person name="Feldgarden M."/>
            <person name="Kirby J."/>
            <person name="Kosoy M."/>
            <person name="Birtles R."/>
            <person name="Probert W.S."/>
            <person name="Chiaraviglio L."/>
            <person name="Young S.K."/>
            <person name="Zeng Q."/>
            <person name="Gargeya S."/>
            <person name="Fitzgerald M."/>
            <person name="Haas B."/>
            <person name="Abouelleil A."/>
            <person name="Alvarado L."/>
            <person name="Arachchi H.M."/>
            <person name="Berlin A."/>
            <person name="Chapman S.B."/>
            <person name="Gearin G."/>
            <person name="Goldberg J."/>
            <person name="Griggs A."/>
            <person name="Gujja S."/>
            <person name="Hansen M."/>
            <person name="Heiman D."/>
            <person name="Howarth C."/>
            <person name="Larimer J."/>
            <person name="Lui A."/>
            <person name="MacDonald P.J.P."/>
            <person name="McCowen C."/>
            <person name="Montmayeur A."/>
            <person name="Murphy C."/>
            <person name="Neiman D."/>
            <person name="Pearson M."/>
            <person name="Priest M."/>
            <person name="Roberts A."/>
            <person name="Saif S."/>
            <person name="Shea T."/>
            <person name="Sisk P."/>
            <person name="Stolte C."/>
            <person name="Sykes S."/>
            <person name="Wortman J."/>
            <person name="Nusbaum C."/>
            <person name="Birren B."/>
        </authorList>
    </citation>
    <scope>NUCLEOTIDE SEQUENCE [LARGE SCALE GENOMIC DNA]</scope>
    <source>
        <strain evidence="3 4">8TBB</strain>
    </source>
</reference>
<dbReference type="Pfam" id="PF05658">
    <property type="entry name" value="YadA_head"/>
    <property type="match status" value="2"/>
</dbReference>
<gene>
    <name evidence="3" type="ORF">ME9_01632</name>
</gene>
<dbReference type="InterPro" id="IPR011049">
    <property type="entry name" value="Serralysin-like_metalloprot_C"/>
</dbReference>
<organism evidence="3 4">
    <name type="scientific">Bartonella taylorii 8TBB</name>
    <dbReference type="NCBI Taxonomy" id="1094560"/>
    <lineage>
        <taxon>Bacteria</taxon>
        <taxon>Pseudomonadati</taxon>
        <taxon>Pseudomonadota</taxon>
        <taxon>Alphaproteobacteria</taxon>
        <taxon>Hyphomicrobiales</taxon>
        <taxon>Bartonellaceae</taxon>
        <taxon>Bartonella</taxon>
    </lineage>
</organism>
<feature type="non-terminal residue" evidence="3">
    <location>
        <position position="1"/>
    </location>
</feature>
<feature type="non-terminal residue" evidence="3">
    <location>
        <position position="349"/>
    </location>
</feature>
<sequence length="349" mass="36715">TVSPKEAFLISAKSPSVAFPQSVISVYDDYNYDDYNVDASDQENYVTALQGGSTLAASAVSDYVNFLINTLSKNSNDNSIVNILAAYSNSLPKREFSAEEQYKKFIISAQNGENTATIDALNPLRNDSMARMQRGTGMQRDVEVTNVIFGNDVQRGPGMHTSNDVVAIGTKIKVYDVDSVAVGYGAQVDNKYTVAVGHLAYAVGKSSIAIGGEGRWADNPTPPEGRTIAKGEESIAIGRRVRANGKGSIAFGAHSKAEVETSVALGAESVANIVAGVAGYDSLTKEATTNTDFAWKSTMGAVSVGNVAGKKTRQITGLAAGSADSDAVNVAQLKSLQGYVDKGWKLSVG</sequence>
<dbReference type="AlphaFoldDB" id="A0A9P2W1M8"/>
<dbReference type="EMBL" id="AIMD01000073">
    <property type="protein sequence ID" value="EJF92131.1"/>
    <property type="molecule type" value="Genomic_DNA"/>
</dbReference>
<dbReference type="SUPFAM" id="SSF101967">
    <property type="entry name" value="Adhesin YadA, collagen-binding domain"/>
    <property type="match status" value="1"/>
</dbReference>
<keyword evidence="4" id="KW-1185">Reference proteome</keyword>
<evidence type="ECO:0000313" key="4">
    <source>
        <dbReference type="Proteomes" id="UP000002648"/>
    </source>
</evidence>
<dbReference type="CDD" id="cd12820">
    <property type="entry name" value="LbR_YadA-like"/>
    <property type="match status" value="1"/>
</dbReference>
<dbReference type="Pfam" id="PF05662">
    <property type="entry name" value="YadA_stalk"/>
    <property type="match status" value="1"/>
</dbReference>
<feature type="domain" description="Trimeric autotransporter adhesin YadA-like head" evidence="1">
    <location>
        <begin position="178"/>
        <end position="198"/>
    </location>
</feature>
<evidence type="ECO:0000259" key="1">
    <source>
        <dbReference type="Pfam" id="PF05658"/>
    </source>
</evidence>
<dbReference type="Gene3D" id="2.150.10.10">
    <property type="entry name" value="Serralysin-like metalloprotease, C-terminal"/>
    <property type="match status" value="2"/>
</dbReference>
<accession>A0A9P2W1M8</accession>
<dbReference type="InterPro" id="IPR008635">
    <property type="entry name" value="Coiled_stalk_dom"/>
</dbReference>
<feature type="domain" description="Trimeric autotransporter adhesin YadA-like stalk" evidence="2">
    <location>
        <begin position="314"/>
        <end position="345"/>
    </location>
</feature>
<comment type="caution">
    <text evidence="3">The sequence shown here is derived from an EMBL/GenBank/DDBJ whole genome shotgun (WGS) entry which is preliminary data.</text>
</comment>
<proteinExistence type="predicted"/>
<evidence type="ECO:0008006" key="5">
    <source>
        <dbReference type="Google" id="ProtNLM"/>
    </source>
</evidence>
<protein>
    <recommendedName>
        <fullName evidence="5">Trimeric autotransporter adhesin YadA-like head domain-containing protein</fullName>
    </recommendedName>
</protein>
<feature type="domain" description="Trimeric autotransporter adhesin YadA-like head" evidence="1">
    <location>
        <begin position="243"/>
        <end position="269"/>
    </location>
</feature>
<dbReference type="GO" id="GO:0019867">
    <property type="term" value="C:outer membrane"/>
    <property type="evidence" value="ECO:0007669"/>
    <property type="project" value="InterPro"/>
</dbReference>
<dbReference type="Proteomes" id="UP000002648">
    <property type="component" value="Unassembled WGS sequence"/>
</dbReference>